<evidence type="ECO:0000256" key="1">
    <source>
        <dbReference type="ARBA" id="ARBA00022801"/>
    </source>
</evidence>
<proteinExistence type="predicted"/>
<keyword evidence="2" id="KW-0732">Signal</keyword>
<reference evidence="3" key="1">
    <citation type="submission" date="2022-07" db="EMBL/GenBank/DDBJ databases">
        <title>Genome Sequence of Xylaria arbuscula.</title>
        <authorList>
            <person name="Buettner E."/>
        </authorList>
    </citation>
    <scope>NUCLEOTIDE SEQUENCE</scope>
    <source>
        <strain evidence="3">VT107</strain>
    </source>
</reference>
<evidence type="ECO:0000313" key="3">
    <source>
        <dbReference type="EMBL" id="KAJ3562508.1"/>
    </source>
</evidence>
<evidence type="ECO:0008006" key="5">
    <source>
        <dbReference type="Google" id="ProtNLM"/>
    </source>
</evidence>
<feature type="signal peptide" evidence="2">
    <location>
        <begin position="1"/>
        <end position="20"/>
    </location>
</feature>
<dbReference type="Gene3D" id="3.40.50.1110">
    <property type="entry name" value="SGNH hydrolase"/>
    <property type="match status" value="1"/>
</dbReference>
<dbReference type="VEuPathDB" id="FungiDB:F4678DRAFT_450513"/>
<name>A0A9W8N8H4_9PEZI</name>
<dbReference type="SUPFAM" id="SSF52266">
    <property type="entry name" value="SGNH hydrolase"/>
    <property type="match status" value="1"/>
</dbReference>
<keyword evidence="1" id="KW-0378">Hydrolase</keyword>
<dbReference type="Proteomes" id="UP001148614">
    <property type="component" value="Unassembled WGS sequence"/>
</dbReference>
<dbReference type="InterPro" id="IPR001087">
    <property type="entry name" value="GDSL"/>
</dbReference>
<accession>A0A9W8N8H4</accession>
<dbReference type="InterPro" id="IPR051058">
    <property type="entry name" value="GDSL_Est/Lipase"/>
</dbReference>
<evidence type="ECO:0000313" key="4">
    <source>
        <dbReference type="Proteomes" id="UP001148614"/>
    </source>
</evidence>
<protein>
    <recommendedName>
        <fullName evidence="5">Carbohydrate esterase family 16 protein</fullName>
    </recommendedName>
</protein>
<dbReference type="AlphaFoldDB" id="A0A9W8N8H4"/>
<dbReference type="CDD" id="cd01846">
    <property type="entry name" value="fatty_acyltransferase_like"/>
    <property type="match status" value="1"/>
</dbReference>
<dbReference type="GO" id="GO:0016788">
    <property type="term" value="F:hydrolase activity, acting on ester bonds"/>
    <property type="evidence" value="ECO:0007669"/>
    <property type="project" value="InterPro"/>
</dbReference>
<organism evidence="3 4">
    <name type="scientific">Xylaria arbuscula</name>
    <dbReference type="NCBI Taxonomy" id="114810"/>
    <lineage>
        <taxon>Eukaryota</taxon>
        <taxon>Fungi</taxon>
        <taxon>Dikarya</taxon>
        <taxon>Ascomycota</taxon>
        <taxon>Pezizomycotina</taxon>
        <taxon>Sordariomycetes</taxon>
        <taxon>Xylariomycetidae</taxon>
        <taxon>Xylariales</taxon>
        <taxon>Xylariaceae</taxon>
        <taxon>Xylaria</taxon>
    </lineage>
</organism>
<comment type="caution">
    <text evidence="3">The sequence shown here is derived from an EMBL/GenBank/DDBJ whole genome shotgun (WGS) entry which is preliminary data.</text>
</comment>
<dbReference type="Pfam" id="PF00657">
    <property type="entry name" value="Lipase_GDSL"/>
    <property type="match status" value="1"/>
</dbReference>
<feature type="chain" id="PRO_5040721491" description="Carbohydrate esterase family 16 protein" evidence="2">
    <location>
        <begin position="21"/>
        <end position="337"/>
    </location>
</feature>
<sequence length="337" mass="36161">MVRFTSAAVSSFALGASALAAPPYALPQPAAITKRWVGWENIKNAFIFGDSYTQTGFDYTSTQPSTANPLGNPTYPGWTSSNGPNWVGYLTFTYNASSLLTYNLAYGGATVDSDLVAPYDVSVKSLKDQVESEFIPGYTGSSAKATWTGDDSIFAVWIGINDIGNSYYNGADSTDVLDAQIFDVMSDLMDQIYNAGGRNYVLINVPPLDRTPLIVPQGDWAVETSAANVASWNQLVLDFAATLKAKNDTNVWVYDSNTAFGEVIDDPTSHAETAGLKNTTDYCTAYENGTSDEDTYVASCGVPVNEYFWLNNLHPTSAIHAVVAKGVADLLTAGPNI</sequence>
<dbReference type="PANTHER" id="PTHR45648">
    <property type="entry name" value="GDSL LIPASE/ACYLHYDROLASE FAMILY PROTEIN (AFU_ORTHOLOGUE AFUA_4G14700)"/>
    <property type="match status" value="1"/>
</dbReference>
<evidence type="ECO:0000256" key="2">
    <source>
        <dbReference type="SAM" id="SignalP"/>
    </source>
</evidence>
<gene>
    <name evidence="3" type="ORF">NPX13_g8544</name>
</gene>
<dbReference type="InterPro" id="IPR036514">
    <property type="entry name" value="SGNH_hydro_sf"/>
</dbReference>
<dbReference type="EMBL" id="JANPWZ010001893">
    <property type="protein sequence ID" value="KAJ3562508.1"/>
    <property type="molecule type" value="Genomic_DNA"/>
</dbReference>
<dbReference type="PANTHER" id="PTHR45648:SF22">
    <property type="entry name" value="GDSL LIPASE_ACYLHYDROLASE FAMILY PROTEIN (AFU_ORTHOLOGUE AFUA_4G14700)"/>
    <property type="match status" value="1"/>
</dbReference>
<keyword evidence="4" id="KW-1185">Reference proteome</keyword>